<accession>A0AAN7YTV0</accession>
<name>A0AAN7YTV0_9MYCE</name>
<evidence type="ECO:0000256" key="8">
    <source>
        <dbReference type="SAM" id="MobiDB-lite"/>
    </source>
</evidence>
<feature type="region of interest" description="Disordered" evidence="8">
    <location>
        <begin position="59"/>
        <end position="127"/>
    </location>
</feature>
<dbReference type="Pfam" id="PF14604">
    <property type="entry name" value="SH3_9"/>
    <property type="match status" value="1"/>
</dbReference>
<keyword evidence="7" id="KW-0175">Coiled coil</keyword>
<proteinExistence type="predicted"/>
<keyword evidence="2 6" id="KW-0728">SH3 domain</keyword>
<dbReference type="PROSITE" id="PS50003">
    <property type="entry name" value="PH_DOMAIN"/>
    <property type="match status" value="1"/>
</dbReference>
<evidence type="ECO:0000256" key="3">
    <source>
        <dbReference type="ARBA" id="ARBA00022468"/>
    </source>
</evidence>
<dbReference type="SUPFAM" id="SSF50044">
    <property type="entry name" value="SH3-domain"/>
    <property type="match status" value="1"/>
</dbReference>
<dbReference type="PANTHER" id="PTHR23176">
    <property type="entry name" value="RHO/RAC/CDC GTPASE-ACTIVATING PROTEIN"/>
    <property type="match status" value="1"/>
</dbReference>
<dbReference type="SUPFAM" id="SSF50729">
    <property type="entry name" value="PH domain-like"/>
    <property type="match status" value="1"/>
</dbReference>
<dbReference type="InterPro" id="IPR036028">
    <property type="entry name" value="SH3-like_dom_sf"/>
</dbReference>
<dbReference type="SMART" id="SM00324">
    <property type="entry name" value="RhoGAP"/>
    <property type="match status" value="1"/>
</dbReference>
<comment type="function">
    <text evidence="5">Rho GTPase-activating protein involved in the signal transduction pathway.</text>
</comment>
<evidence type="ECO:0000259" key="10">
    <source>
        <dbReference type="PROSITE" id="PS50003"/>
    </source>
</evidence>
<dbReference type="PROSITE" id="PS50002">
    <property type="entry name" value="SH3"/>
    <property type="match status" value="1"/>
</dbReference>
<dbReference type="GO" id="GO:0005737">
    <property type="term" value="C:cytoplasm"/>
    <property type="evidence" value="ECO:0007669"/>
    <property type="project" value="UniProtKB-SubCell"/>
</dbReference>
<feature type="domain" description="PH" evidence="10">
    <location>
        <begin position="304"/>
        <end position="405"/>
    </location>
</feature>
<dbReference type="SMART" id="SM00233">
    <property type="entry name" value="PH"/>
    <property type="match status" value="1"/>
</dbReference>
<evidence type="ECO:0000256" key="2">
    <source>
        <dbReference type="ARBA" id="ARBA00022443"/>
    </source>
</evidence>
<dbReference type="InterPro" id="IPR001849">
    <property type="entry name" value="PH_domain"/>
</dbReference>
<dbReference type="PANTHER" id="PTHR23176:SF129">
    <property type="entry name" value="RHO GTPASE ACTIVATING PROTEIN AT 16F, ISOFORM E-RELATED"/>
    <property type="match status" value="1"/>
</dbReference>
<dbReference type="Pfam" id="PF00169">
    <property type="entry name" value="PH"/>
    <property type="match status" value="1"/>
</dbReference>
<dbReference type="Gene3D" id="1.10.555.10">
    <property type="entry name" value="Rho GTPase activation protein"/>
    <property type="match status" value="1"/>
</dbReference>
<dbReference type="InterPro" id="IPR001452">
    <property type="entry name" value="SH3_domain"/>
</dbReference>
<dbReference type="Pfam" id="PF00620">
    <property type="entry name" value="RhoGAP"/>
    <property type="match status" value="1"/>
</dbReference>
<protein>
    <submittedName>
        <fullName evidence="12">Uncharacterized protein</fullName>
    </submittedName>
</protein>
<sequence>MTTPSGNYQLYGLKIGFPPGGLMRNKQMKFNDYGITVKEAIQIITGKQGMQNPDSYTLQITYLDDPPTSSINNSSSNIGSTNNSSSNTPLTGSIGMGPPPPSASIGGNDNTSNIGSSSNSDLKKSTSSGIVNVSGSINGGSTGIGGNTPIRRLKWMDDNEKLISYPLGAHDVVIELKKKYQLIKVYDGKQTMNLIVDVIKPLSDLMDLVSCKFKLSSTGDYKLFTYGKEINLNSNIKNLNIDTSLPFILRDNNDPKALSLESIQWENGNGFFVGGNGGIGGIGSDDDADDINNNLSVPAKSIINPVKEGYLKKQDKKKSWKTRYFKLTDKYLYWYKSPTAIKASGMVICKDYHIKLAPSTHSKELKLEFTPKHMIAGATTIIHYVKFENEQELKQWTIAPIVIESSGEGSSGSNNPTAGGSGQSSGNNSKYLSNSTTSGKKVFGVPIERTVSGNNEIPTIILQTVDYIEKKAMDIVGIFRLSGSVLTIEQWKAKYDKGEKVDLFQEVDPHAVAGLLKLYLRELPDPLLTYEKYDNFIAAQSIDDFPSRIKLIKHLVKSLPPVNYAVLSYLMAFVGKVATHSATNKMQVHNLSTVFGPNLIKDRQDSGDYGGNVQVLVEDTPIINALALSLIRDYQYIFTDKEIPEQKILAKALYEYAGNDDGTTSEDDKDLLFPKGATIKVTQQGTDGWWTGEYQGKQGKFPASYVELLPHSPSTLLRTKSNSNLTKKKKFMLEMESTKTKNQDIEKSIKQLEITKNELESTINDLESEKITLENDPTIRAMINLLATAKINKDIAMIPKNIDVLFQKFEEYKASNDVLASTKTTLIDEYEQFNNNPKKRLDTKEKEQIQQKYDNLSTIIDKSQKIRSKSINSKKIINDDLAELKKIFSL</sequence>
<dbReference type="Gene3D" id="2.30.30.40">
    <property type="entry name" value="SH3 Domains"/>
    <property type="match status" value="1"/>
</dbReference>
<feature type="compositionally biased region" description="Low complexity" evidence="8">
    <location>
        <begin position="67"/>
        <end position="93"/>
    </location>
</feature>
<dbReference type="PROSITE" id="PS50238">
    <property type="entry name" value="RHOGAP"/>
    <property type="match status" value="1"/>
</dbReference>
<feature type="region of interest" description="Disordered" evidence="8">
    <location>
        <begin position="407"/>
        <end position="437"/>
    </location>
</feature>
<dbReference type="SUPFAM" id="SSF48350">
    <property type="entry name" value="GTPase activation domain, GAP"/>
    <property type="match status" value="1"/>
</dbReference>
<evidence type="ECO:0000256" key="6">
    <source>
        <dbReference type="PROSITE-ProRule" id="PRU00192"/>
    </source>
</evidence>
<keyword evidence="4" id="KW-0963">Cytoplasm</keyword>
<evidence type="ECO:0000259" key="11">
    <source>
        <dbReference type="PROSITE" id="PS50238"/>
    </source>
</evidence>
<dbReference type="InterPro" id="IPR011993">
    <property type="entry name" value="PH-like_dom_sf"/>
</dbReference>
<gene>
    <name evidence="12" type="ORF">RB653_009513</name>
</gene>
<feature type="coiled-coil region" evidence="7">
    <location>
        <begin position="735"/>
        <end position="776"/>
    </location>
</feature>
<comment type="subcellular location">
    <subcellularLocation>
        <location evidence="1">Cytoplasm</location>
    </subcellularLocation>
</comment>
<dbReference type="GO" id="GO:0005096">
    <property type="term" value="F:GTPase activator activity"/>
    <property type="evidence" value="ECO:0007669"/>
    <property type="project" value="UniProtKB-KW"/>
</dbReference>
<comment type="caution">
    <text evidence="12">The sequence shown here is derived from an EMBL/GenBank/DDBJ whole genome shotgun (WGS) entry which is preliminary data.</text>
</comment>
<evidence type="ECO:0000256" key="5">
    <source>
        <dbReference type="ARBA" id="ARBA00037092"/>
    </source>
</evidence>
<evidence type="ECO:0000256" key="7">
    <source>
        <dbReference type="SAM" id="Coils"/>
    </source>
</evidence>
<dbReference type="CDD" id="cd00159">
    <property type="entry name" value="RhoGAP"/>
    <property type="match status" value="1"/>
</dbReference>
<dbReference type="AlphaFoldDB" id="A0AAN7YTV0"/>
<evidence type="ECO:0000313" key="12">
    <source>
        <dbReference type="EMBL" id="KAK5579826.1"/>
    </source>
</evidence>
<dbReference type="Proteomes" id="UP001344447">
    <property type="component" value="Unassembled WGS sequence"/>
</dbReference>
<feature type="domain" description="Rho-GAP" evidence="11">
    <location>
        <begin position="445"/>
        <end position="638"/>
    </location>
</feature>
<dbReference type="EMBL" id="JAVFKY010000003">
    <property type="protein sequence ID" value="KAK5579826.1"/>
    <property type="molecule type" value="Genomic_DNA"/>
</dbReference>
<dbReference type="SMART" id="SM00326">
    <property type="entry name" value="SH3"/>
    <property type="match status" value="1"/>
</dbReference>
<reference evidence="12 13" key="1">
    <citation type="submission" date="2023-11" db="EMBL/GenBank/DDBJ databases">
        <title>Dfirmibasis_genome.</title>
        <authorList>
            <person name="Edelbroek B."/>
            <person name="Kjellin J."/>
            <person name="Jerlstrom-Hultqvist J."/>
            <person name="Soderbom F."/>
        </authorList>
    </citation>
    <scope>NUCLEOTIDE SEQUENCE [LARGE SCALE GENOMIC DNA]</scope>
    <source>
        <strain evidence="12 13">TNS-C-14</strain>
    </source>
</reference>
<keyword evidence="3" id="KW-0343">GTPase activation</keyword>
<evidence type="ECO:0000256" key="1">
    <source>
        <dbReference type="ARBA" id="ARBA00004496"/>
    </source>
</evidence>
<evidence type="ECO:0000259" key="9">
    <source>
        <dbReference type="PROSITE" id="PS50002"/>
    </source>
</evidence>
<dbReference type="InterPro" id="IPR000198">
    <property type="entry name" value="RhoGAP_dom"/>
</dbReference>
<organism evidence="12 13">
    <name type="scientific">Dictyostelium firmibasis</name>
    <dbReference type="NCBI Taxonomy" id="79012"/>
    <lineage>
        <taxon>Eukaryota</taxon>
        <taxon>Amoebozoa</taxon>
        <taxon>Evosea</taxon>
        <taxon>Eumycetozoa</taxon>
        <taxon>Dictyostelia</taxon>
        <taxon>Dictyosteliales</taxon>
        <taxon>Dictyosteliaceae</taxon>
        <taxon>Dictyostelium</taxon>
    </lineage>
</organism>
<dbReference type="InterPro" id="IPR050729">
    <property type="entry name" value="Rho-GAP"/>
</dbReference>
<dbReference type="GO" id="GO:0007165">
    <property type="term" value="P:signal transduction"/>
    <property type="evidence" value="ECO:0007669"/>
    <property type="project" value="InterPro"/>
</dbReference>
<dbReference type="InterPro" id="IPR008936">
    <property type="entry name" value="Rho_GTPase_activation_prot"/>
</dbReference>
<feature type="compositionally biased region" description="Low complexity" evidence="8">
    <location>
        <begin position="116"/>
        <end position="127"/>
    </location>
</feature>
<dbReference type="Gene3D" id="2.30.29.30">
    <property type="entry name" value="Pleckstrin-homology domain (PH domain)/Phosphotyrosine-binding domain (PTB)"/>
    <property type="match status" value="1"/>
</dbReference>
<keyword evidence="13" id="KW-1185">Reference proteome</keyword>
<feature type="compositionally biased region" description="Polar residues" evidence="8">
    <location>
        <begin position="105"/>
        <end position="115"/>
    </location>
</feature>
<feature type="domain" description="SH3" evidence="9">
    <location>
        <begin position="645"/>
        <end position="711"/>
    </location>
</feature>
<evidence type="ECO:0000256" key="4">
    <source>
        <dbReference type="ARBA" id="ARBA00022490"/>
    </source>
</evidence>
<evidence type="ECO:0000313" key="13">
    <source>
        <dbReference type="Proteomes" id="UP001344447"/>
    </source>
</evidence>